<protein>
    <submittedName>
        <fullName evidence="2">Uncharacterized protein isoform X1</fullName>
    </submittedName>
</protein>
<gene>
    <name evidence="2" type="primary">LOC137496656</name>
</gene>
<reference evidence="2" key="1">
    <citation type="submission" date="2025-08" db="UniProtKB">
        <authorList>
            <consortium name="RefSeq"/>
        </authorList>
    </citation>
    <scope>IDENTIFICATION</scope>
    <source>
        <strain evidence="2">Tuebingen</strain>
        <tissue evidence="2">Fibroblasts and whole tissue</tissue>
    </source>
</reference>
<accession>A0AC58GUC7</accession>
<evidence type="ECO:0000313" key="1">
    <source>
        <dbReference type="Proteomes" id="UP000000437"/>
    </source>
</evidence>
<dbReference type="Proteomes" id="UP000000437">
    <property type="component" value="Chromosome 11"/>
</dbReference>
<organism evidence="1 2">
    <name type="scientific">Danio rerio</name>
    <name type="common">Zebrafish</name>
    <name type="synonym">Brachydanio rerio</name>
    <dbReference type="NCBI Taxonomy" id="7955"/>
    <lineage>
        <taxon>Eukaryota</taxon>
        <taxon>Metazoa</taxon>
        <taxon>Chordata</taxon>
        <taxon>Craniata</taxon>
        <taxon>Vertebrata</taxon>
        <taxon>Euteleostomi</taxon>
        <taxon>Actinopterygii</taxon>
        <taxon>Neopterygii</taxon>
        <taxon>Teleostei</taxon>
        <taxon>Ostariophysi</taxon>
        <taxon>Cypriniformes</taxon>
        <taxon>Danionidae</taxon>
        <taxon>Danioninae</taxon>
        <taxon>Danio</taxon>
    </lineage>
</organism>
<proteinExistence type="predicted"/>
<keyword evidence="1" id="KW-1185">Reference proteome</keyword>
<sequence>MMLHIFLISMLFLEVLPQSLFEQLWLTTSPSTAQNNSNIRYEAQDRSSVQPHYITDAKKRFSLDKKPEITVNYDSPNGEFRVYCEIPGSDNAGYTCFLLIGDENKQILKTYKPSGRTQCVITFKEHYLLNKLMSVKSKVMSCNYSSGTSISSERSPYSNKYNLTAFLPVQVQVTSTTKGSTLYSTSVSEETTKQNPTTPDNSIFTNNTMFISISTIQNITATESSMWSDSTINSTSETAHSSQPLNITMNMTVVVNDSSDAHRTPATKSWIIMILTATGGGIVLSGLLGICLFCMRQKPRKMSMKPSKPEQYSVPDDNDDNKECSEENEDKLCHVYYTISEVPADTDELYSLAQMPNQPLTF</sequence>
<name>A0AC58GUC7_DANRE</name>
<dbReference type="RefSeq" id="XP_073773346.1">
    <property type="nucleotide sequence ID" value="XM_073917245.1"/>
</dbReference>
<evidence type="ECO:0000313" key="2">
    <source>
        <dbReference type="RefSeq" id="XP_073773346.1"/>
    </source>
</evidence>